<dbReference type="SUPFAM" id="SSF47413">
    <property type="entry name" value="lambda repressor-like DNA-binding domains"/>
    <property type="match status" value="1"/>
</dbReference>
<name>A0A1C5HUY7_9ACTN</name>
<protein>
    <submittedName>
        <fullName evidence="3">Helix-turn-helix domain-containing protein</fullName>
    </submittedName>
</protein>
<dbReference type="PROSITE" id="PS50943">
    <property type="entry name" value="HTH_CROC1"/>
    <property type="match status" value="1"/>
</dbReference>
<dbReference type="Pfam" id="PF13560">
    <property type="entry name" value="HTH_31"/>
    <property type="match status" value="1"/>
</dbReference>
<feature type="compositionally biased region" description="Basic and acidic residues" evidence="1">
    <location>
        <begin position="45"/>
        <end position="74"/>
    </location>
</feature>
<feature type="region of interest" description="Disordered" evidence="1">
    <location>
        <begin position="1"/>
        <end position="85"/>
    </location>
</feature>
<evidence type="ECO:0000313" key="4">
    <source>
        <dbReference type="Proteomes" id="UP000198221"/>
    </source>
</evidence>
<keyword evidence="4" id="KW-1185">Reference proteome</keyword>
<evidence type="ECO:0000313" key="3">
    <source>
        <dbReference type="EMBL" id="SCG49441.1"/>
    </source>
</evidence>
<dbReference type="GO" id="GO:0003677">
    <property type="term" value="F:DNA binding"/>
    <property type="evidence" value="ECO:0007669"/>
    <property type="project" value="InterPro"/>
</dbReference>
<dbReference type="InterPro" id="IPR001387">
    <property type="entry name" value="Cro/C1-type_HTH"/>
</dbReference>
<dbReference type="CDD" id="cd00093">
    <property type="entry name" value="HTH_XRE"/>
    <property type="match status" value="1"/>
</dbReference>
<evidence type="ECO:0000259" key="2">
    <source>
        <dbReference type="PROSITE" id="PS50943"/>
    </source>
</evidence>
<dbReference type="EMBL" id="LT607754">
    <property type="protein sequence ID" value="SCG49441.1"/>
    <property type="molecule type" value="Genomic_DNA"/>
</dbReference>
<sequence length="361" mass="39794">MTSAPGGTLDAGFARRGRSTTGTTPAANDRPPYHGRAPAGVEPGAIDRRWPGEREGPGFPHHDPRSDAVSERRSPTIRRRRLGAELRRQRESAGITIETVAEQLECSASKISRIETGHTSATPRDVRDMLRIYGVVGAESDELVQIAREARQKGWWHPYSTVLVGAYVGLEAAASSIRAYEQQVVPGLLETEEYAGAMIRAARPDFTADQVHQRVRVRLGRQSLLTQDDPVDLWVVLDEAVLSRPVGGDAVMRGQLKRLVEVAELPNVTLQVLPFEVGAHAGMDGTFTILSFPEPSDPDVVYAENATGGLFLEKSDELQKYSFIFDHVRAAAIRPEESIAHIAKLAEEPLWKWRPRSSPWT</sequence>
<dbReference type="Proteomes" id="UP000198221">
    <property type="component" value="Chromosome I"/>
</dbReference>
<organism evidence="3 4">
    <name type="scientific">Micromonospora inositola</name>
    <dbReference type="NCBI Taxonomy" id="47865"/>
    <lineage>
        <taxon>Bacteria</taxon>
        <taxon>Bacillati</taxon>
        <taxon>Actinomycetota</taxon>
        <taxon>Actinomycetes</taxon>
        <taxon>Micromonosporales</taxon>
        <taxon>Micromonosporaceae</taxon>
        <taxon>Micromonospora</taxon>
    </lineage>
</organism>
<gene>
    <name evidence="3" type="ORF">GA0070613_1814</name>
</gene>
<proteinExistence type="predicted"/>
<dbReference type="Gene3D" id="1.10.260.40">
    <property type="entry name" value="lambda repressor-like DNA-binding domains"/>
    <property type="match status" value="1"/>
</dbReference>
<dbReference type="Pfam" id="PF19054">
    <property type="entry name" value="DUF5753"/>
    <property type="match status" value="1"/>
</dbReference>
<feature type="domain" description="HTH cro/C1-type" evidence="2">
    <location>
        <begin position="86"/>
        <end position="143"/>
    </location>
</feature>
<dbReference type="InterPro" id="IPR010982">
    <property type="entry name" value="Lambda_DNA-bd_dom_sf"/>
</dbReference>
<dbReference type="InterPro" id="IPR043917">
    <property type="entry name" value="DUF5753"/>
</dbReference>
<accession>A0A1C5HUY7</accession>
<dbReference type="SMART" id="SM00530">
    <property type="entry name" value="HTH_XRE"/>
    <property type="match status" value="1"/>
</dbReference>
<reference evidence="4" key="1">
    <citation type="submission" date="2016-06" db="EMBL/GenBank/DDBJ databases">
        <authorList>
            <person name="Varghese N."/>
            <person name="Submissions Spin"/>
        </authorList>
    </citation>
    <scope>NUCLEOTIDE SEQUENCE [LARGE SCALE GENOMIC DNA]</scope>
    <source>
        <strain evidence="4">DSM 43819</strain>
    </source>
</reference>
<evidence type="ECO:0000256" key="1">
    <source>
        <dbReference type="SAM" id="MobiDB-lite"/>
    </source>
</evidence>
<dbReference type="AlphaFoldDB" id="A0A1C5HUY7"/>